<evidence type="ECO:0000313" key="2">
    <source>
        <dbReference type="EMBL" id="BBO21253.1"/>
    </source>
</evidence>
<accession>A0A809R0T6</accession>
<dbReference type="GO" id="GO:0016787">
    <property type="term" value="F:hydrolase activity"/>
    <property type="evidence" value="ECO:0007669"/>
    <property type="project" value="UniProtKB-KW"/>
</dbReference>
<dbReference type="InterPro" id="IPR000073">
    <property type="entry name" value="AB_hydrolase_1"/>
</dbReference>
<keyword evidence="2" id="KW-0378">Hydrolase</keyword>
<dbReference type="InterPro" id="IPR050266">
    <property type="entry name" value="AB_hydrolase_sf"/>
</dbReference>
<feature type="domain" description="AB hydrolase-1" evidence="1">
    <location>
        <begin position="34"/>
        <end position="274"/>
    </location>
</feature>
<dbReference type="PANTHER" id="PTHR43798">
    <property type="entry name" value="MONOACYLGLYCEROL LIPASE"/>
    <property type="match status" value="1"/>
</dbReference>
<reference evidence="2" key="1">
    <citation type="journal article" name="DNA Res.">
        <title>The physiological potential of anammox bacteria as revealed by their core genome structure.</title>
        <authorList>
            <person name="Okubo T."/>
            <person name="Toyoda A."/>
            <person name="Fukuhara K."/>
            <person name="Uchiyama I."/>
            <person name="Harigaya Y."/>
            <person name="Kuroiwa M."/>
            <person name="Suzuki T."/>
            <person name="Murakami Y."/>
            <person name="Suwa Y."/>
            <person name="Takami H."/>
        </authorList>
    </citation>
    <scope>NUCLEOTIDE SEQUENCE</scope>
    <source>
        <strain evidence="2">317325-3</strain>
    </source>
</reference>
<proteinExistence type="predicted"/>
<protein>
    <submittedName>
        <fullName evidence="2">Alpha/beta hydrolase</fullName>
    </submittedName>
</protein>
<dbReference type="AlphaFoldDB" id="A0A809R0T6"/>
<dbReference type="PANTHER" id="PTHR43798:SF33">
    <property type="entry name" value="HYDROLASE, PUTATIVE (AFU_ORTHOLOGUE AFUA_2G14860)-RELATED"/>
    <property type="match status" value="1"/>
</dbReference>
<organism evidence="2 3">
    <name type="scientific">Candidatus Desulfobacillus denitrificans</name>
    <dbReference type="NCBI Taxonomy" id="2608985"/>
    <lineage>
        <taxon>Bacteria</taxon>
        <taxon>Pseudomonadati</taxon>
        <taxon>Pseudomonadota</taxon>
        <taxon>Betaproteobacteria</taxon>
        <taxon>Candidatus Desulfobacillus</taxon>
    </lineage>
</organism>
<dbReference type="GO" id="GO:0016020">
    <property type="term" value="C:membrane"/>
    <property type="evidence" value="ECO:0007669"/>
    <property type="project" value="TreeGrafter"/>
</dbReference>
<dbReference type="Gene3D" id="3.40.50.1820">
    <property type="entry name" value="alpha/beta hydrolase"/>
    <property type="match status" value="1"/>
</dbReference>
<evidence type="ECO:0000259" key="1">
    <source>
        <dbReference type="Pfam" id="PF12697"/>
    </source>
</evidence>
<sequence length="285" mass="31517">MTEMRQHTVQCLSPGGLHRMAYVEWGDPANPRALVCVHGLTRNARDFDVLARALSGHYRVVCPDVVGRGRSNWLRVKEHYQLQQYVADMVTLIARLNVDEVHWVGTSMGGMIGMALAAQEDSPITRLVLNDVGPLISAVAIRRIGEYVGAMPRFASLQDAEYYVRQVSAPFGKLSDAQWKHLTEHVTRQKPDGGYEFLYDPGIAVPFQKDIGGDDLSLWPLYDAIRCPTLVVRGAESDLLSHETCLEMGMRGPKATVAEIPGVGHAPMLLDEAQVAIVKEFLLAK</sequence>
<dbReference type="PRINTS" id="PR00111">
    <property type="entry name" value="ABHYDROLASE"/>
</dbReference>
<dbReference type="SUPFAM" id="SSF53474">
    <property type="entry name" value="alpha/beta-Hydrolases"/>
    <property type="match status" value="1"/>
</dbReference>
<gene>
    <name evidence="2" type="ORF">DSYM_19520</name>
</gene>
<dbReference type="Pfam" id="PF12697">
    <property type="entry name" value="Abhydrolase_6"/>
    <property type="match status" value="1"/>
</dbReference>
<name>A0A809R0T6_9PROT</name>
<dbReference type="Proteomes" id="UP000662914">
    <property type="component" value="Chromosome"/>
</dbReference>
<dbReference type="InterPro" id="IPR029058">
    <property type="entry name" value="AB_hydrolase_fold"/>
</dbReference>
<evidence type="ECO:0000313" key="3">
    <source>
        <dbReference type="Proteomes" id="UP000662914"/>
    </source>
</evidence>
<dbReference type="EMBL" id="AP021857">
    <property type="protein sequence ID" value="BBO21253.1"/>
    <property type="molecule type" value="Genomic_DNA"/>
</dbReference>
<dbReference type="KEGG" id="ddz:DSYM_19520"/>